<dbReference type="Proteomes" id="UP001301769">
    <property type="component" value="Unassembled WGS sequence"/>
</dbReference>
<name>A0AAN6XUP8_9PEZI</name>
<feature type="non-terminal residue" evidence="1">
    <location>
        <position position="169"/>
    </location>
</feature>
<comment type="caution">
    <text evidence="1">The sequence shown here is derived from an EMBL/GenBank/DDBJ whole genome shotgun (WGS) entry which is preliminary data.</text>
</comment>
<dbReference type="AlphaFoldDB" id="A0AAN6XUP8"/>
<keyword evidence="2" id="KW-1185">Reference proteome</keyword>
<dbReference type="EMBL" id="MU858523">
    <property type="protein sequence ID" value="KAK4206071.1"/>
    <property type="molecule type" value="Genomic_DNA"/>
</dbReference>
<proteinExistence type="predicted"/>
<evidence type="ECO:0000313" key="2">
    <source>
        <dbReference type="Proteomes" id="UP001301769"/>
    </source>
</evidence>
<sequence>DGTSRHLLEGSRAVVALKTVSRFWGEDKVQHYRWAERGESYCNKLCTAAREVKGWDEAVVKLNRLIHSRARQLRVGGVKVSVNSIEPQDLISLRVWSHKDTYTRKVDEREIVLPFRELAATDLPAGFCFDRFGLLIRMEEQRPESVPEGGVMIDGVVSEWSQQVQRPRK</sequence>
<accession>A0AAN6XUP8</accession>
<reference evidence="1" key="1">
    <citation type="journal article" date="2023" name="Mol. Phylogenet. Evol.">
        <title>Genome-scale phylogeny and comparative genomics of the fungal order Sordariales.</title>
        <authorList>
            <person name="Hensen N."/>
            <person name="Bonometti L."/>
            <person name="Westerberg I."/>
            <person name="Brannstrom I.O."/>
            <person name="Guillou S."/>
            <person name="Cros-Aarteil S."/>
            <person name="Calhoun S."/>
            <person name="Haridas S."/>
            <person name="Kuo A."/>
            <person name="Mondo S."/>
            <person name="Pangilinan J."/>
            <person name="Riley R."/>
            <person name="LaButti K."/>
            <person name="Andreopoulos B."/>
            <person name="Lipzen A."/>
            <person name="Chen C."/>
            <person name="Yan M."/>
            <person name="Daum C."/>
            <person name="Ng V."/>
            <person name="Clum A."/>
            <person name="Steindorff A."/>
            <person name="Ohm R.A."/>
            <person name="Martin F."/>
            <person name="Silar P."/>
            <person name="Natvig D.O."/>
            <person name="Lalanne C."/>
            <person name="Gautier V."/>
            <person name="Ament-Velasquez S.L."/>
            <person name="Kruys A."/>
            <person name="Hutchinson M.I."/>
            <person name="Powell A.J."/>
            <person name="Barry K."/>
            <person name="Miller A.N."/>
            <person name="Grigoriev I.V."/>
            <person name="Debuchy R."/>
            <person name="Gladieux P."/>
            <person name="Hiltunen Thoren M."/>
            <person name="Johannesson H."/>
        </authorList>
    </citation>
    <scope>NUCLEOTIDE SEQUENCE</scope>
    <source>
        <strain evidence="1">PSN293</strain>
    </source>
</reference>
<protein>
    <submittedName>
        <fullName evidence="1">Uncharacterized protein</fullName>
    </submittedName>
</protein>
<reference evidence="1" key="2">
    <citation type="submission" date="2023-05" db="EMBL/GenBank/DDBJ databases">
        <authorList>
            <consortium name="Lawrence Berkeley National Laboratory"/>
            <person name="Steindorff A."/>
            <person name="Hensen N."/>
            <person name="Bonometti L."/>
            <person name="Westerberg I."/>
            <person name="Brannstrom I.O."/>
            <person name="Guillou S."/>
            <person name="Cros-Aarteil S."/>
            <person name="Calhoun S."/>
            <person name="Haridas S."/>
            <person name="Kuo A."/>
            <person name="Mondo S."/>
            <person name="Pangilinan J."/>
            <person name="Riley R."/>
            <person name="Labutti K."/>
            <person name="Andreopoulos B."/>
            <person name="Lipzen A."/>
            <person name="Chen C."/>
            <person name="Yanf M."/>
            <person name="Daum C."/>
            <person name="Ng V."/>
            <person name="Clum A."/>
            <person name="Ohm R."/>
            <person name="Martin F."/>
            <person name="Silar P."/>
            <person name="Natvig D."/>
            <person name="Lalanne C."/>
            <person name="Gautier V."/>
            <person name="Ament-Velasquez S.L."/>
            <person name="Kruys A."/>
            <person name="Hutchinson M.I."/>
            <person name="Powell A.J."/>
            <person name="Barry K."/>
            <person name="Miller A.N."/>
            <person name="Grigoriev I.V."/>
            <person name="Debuchy R."/>
            <person name="Gladieux P."/>
            <person name="Thoren M.H."/>
            <person name="Johannesson H."/>
        </authorList>
    </citation>
    <scope>NUCLEOTIDE SEQUENCE</scope>
    <source>
        <strain evidence="1">PSN293</strain>
    </source>
</reference>
<organism evidence="1 2">
    <name type="scientific">Rhypophila decipiens</name>
    <dbReference type="NCBI Taxonomy" id="261697"/>
    <lineage>
        <taxon>Eukaryota</taxon>
        <taxon>Fungi</taxon>
        <taxon>Dikarya</taxon>
        <taxon>Ascomycota</taxon>
        <taxon>Pezizomycotina</taxon>
        <taxon>Sordariomycetes</taxon>
        <taxon>Sordariomycetidae</taxon>
        <taxon>Sordariales</taxon>
        <taxon>Naviculisporaceae</taxon>
        <taxon>Rhypophila</taxon>
    </lineage>
</organism>
<gene>
    <name evidence="1" type="ORF">QBC37DRAFT_245793</name>
</gene>
<evidence type="ECO:0000313" key="1">
    <source>
        <dbReference type="EMBL" id="KAK4206071.1"/>
    </source>
</evidence>
<feature type="non-terminal residue" evidence="1">
    <location>
        <position position="1"/>
    </location>
</feature>